<protein>
    <recommendedName>
        <fullName evidence="2">riboflavin kinase</fullName>
        <ecNumber evidence="2">2.7.1.26</ecNumber>
    </recommendedName>
</protein>
<dbReference type="SUPFAM" id="SSF82114">
    <property type="entry name" value="Riboflavin kinase-like"/>
    <property type="match status" value="1"/>
</dbReference>
<accession>A0ABD0QK49</accession>
<name>A0ABD0QK49_CIRMR</name>
<keyword evidence="3" id="KW-0285">Flavoprotein</keyword>
<evidence type="ECO:0000313" key="10">
    <source>
        <dbReference type="Proteomes" id="UP001529510"/>
    </source>
</evidence>
<reference evidence="9 10" key="1">
    <citation type="submission" date="2024-05" db="EMBL/GenBank/DDBJ databases">
        <title>Genome sequencing and assembly of Indian major carp, Cirrhinus mrigala (Hamilton, 1822).</title>
        <authorList>
            <person name="Mohindra V."/>
            <person name="Chowdhury L.M."/>
            <person name="Lal K."/>
            <person name="Jena J.K."/>
        </authorList>
    </citation>
    <scope>NUCLEOTIDE SEQUENCE [LARGE SCALE GENOMIC DNA]</scope>
    <source>
        <strain evidence="9">CM1030</strain>
        <tissue evidence="9">Blood</tissue>
    </source>
</reference>
<evidence type="ECO:0000256" key="2">
    <source>
        <dbReference type="ARBA" id="ARBA00012105"/>
    </source>
</evidence>
<evidence type="ECO:0000256" key="7">
    <source>
        <dbReference type="ARBA" id="ARBA00022840"/>
    </source>
</evidence>
<feature type="domain" description="Riboflavin kinase" evidence="8">
    <location>
        <begin position="15"/>
        <end position="49"/>
    </location>
</feature>
<evidence type="ECO:0000259" key="8">
    <source>
        <dbReference type="Pfam" id="PF01687"/>
    </source>
</evidence>
<dbReference type="InterPro" id="IPR023465">
    <property type="entry name" value="Riboflavin_kinase_dom_sf"/>
</dbReference>
<dbReference type="GO" id="GO:0005524">
    <property type="term" value="F:ATP binding"/>
    <property type="evidence" value="ECO:0007669"/>
    <property type="project" value="UniProtKB-KW"/>
</dbReference>
<dbReference type="Pfam" id="PF01687">
    <property type="entry name" value="Flavokinase"/>
    <property type="match status" value="1"/>
</dbReference>
<keyword evidence="4" id="KW-0288">FMN</keyword>
<evidence type="ECO:0000313" key="9">
    <source>
        <dbReference type="EMBL" id="KAL0186542.1"/>
    </source>
</evidence>
<keyword evidence="6" id="KW-0547">Nucleotide-binding</keyword>
<dbReference type="PANTHER" id="PTHR22749">
    <property type="entry name" value="RIBOFLAVIN KINASE/FMN ADENYLYLTRANSFERASE"/>
    <property type="match status" value="1"/>
</dbReference>
<dbReference type="InterPro" id="IPR015865">
    <property type="entry name" value="Riboflavin_kinase_bac/euk"/>
</dbReference>
<dbReference type="PANTHER" id="PTHR22749:SF6">
    <property type="entry name" value="RIBOFLAVIN KINASE"/>
    <property type="match status" value="1"/>
</dbReference>
<evidence type="ECO:0000256" key="6">
    <source>
        <dbReference type="ARBA" id="ARBA00022741"/>
    </source>
</evidence>
<evidence type="ECO:0000256" key="1">
    <source>
        <dbReference type="ARBA" id="ARBA00005201"/>
    </source>
</evidence>
<feature type="non-terminal residue" evidence="9">
    <location>
        <position position="1"/>
    </location>
</feature>
<dbReference type="InterPro" id="IPR023468">
    <property type="entry name" value="Riboflavin_kinase"/>
</dbReference>
<dbReference type="AlphaFoldDB" id="A0ABD0QK49"/>
<proteinExistence type="predicted"/>
<comment type="pathway">
    <text evidence="1">Cofactor biosynthesis; FMN biosynthesis; FMN from riboflavin (ATP route): step 1/1.</text>
</comment>
<dbReference type="Gene3D" id="2.40.30.30">
    <property type="entry name" value="Riboflavin kinase-like"/>
    <property type="match status" value="1"/>
</dbReference>
<dbReference type="GO" id="GO:0008531">
    <property type="term" value="F:riboflavin kinase activity"/>
    <property type="evidence" value="ECO:0007669"/>
    <property type="project" value="UniProtKB-EC"/>
</dbReference>
<evidence type="ECO:0000256" key="5">
    <source>
        <dbReference type="ARBA" id="ARBA00022679"/>
    </source>
</evidence>
<dbReference type="EMBL" id="JAMKFB020000008">
    <property type="protein sequence ID" value="KAL0186542.1"/>
    <property type="molecule type" value="Genomic_DNA"/>
</dbReference>
<organism evidence="9 10">
    <name type="scientific">Cirrhinus mrigala</name>
    <name type="common">Mrigala</name>
    <dbReference type="NCBI Taxonomy" id="683832"/>
    <lineage>
        <taxon>Eukaryota</taxon>
        <taxon>Metazoa</taxon>
        <taxon>Chordata</taxon>
        <taxon>Craniata</taxon>
        <taxon>Vertebrata</taxon>
        <taxon>Euteleostomi</taxon>
        <taxon>Actinopterygii</taxon>
        <taxon>Neopterygii</taxon>
        <taxon>Teleostei</taxon>
        <taxon>Ostariophysi</taxon>
        <taxon>Cypriniformes</taxon>
        <taxon>Cyprinidae</taxon>
        <taxon>Labeoninae</taxon>
        <taxon>Labeonini</taxon>
        <taxon>Cirrhinus</taxon>
    </lineage>
</organism>
<keyword evidence="7" id="KW-0067">ATP-binding</keyword>
<sequence length="50" mass="5671">NFPESVVDNLPADISTGIYYGWACVDNGDIHKMVMSIGWNPYYKNTKKSM</sequence>
<keyword evidence="5" id="KW-0808">Transferase</keyword>
<evidence type="ECO:0000256" key="4">
    <source>
        <dbReference type="ARBA" id="ARBA00022643"/>
    </source>
</evidence>
<evidence type="ECO:0000256" key="3">
    <source>
        <dbReference type="ARBA" id="ARBA00022630"/>
    </source>
</evidence>
<comment type="caution">
    <text evidence="9">The sequence shown here is derived from an EMBL/GenBank/DDBJ whole genome shotgun (WGS) entry which is preliminary data.</text>
</comment>
<feature type="non-terminal residue" evidence="9">
    <location>
        <position position="50"/>
    </location>
</feature>
<keyword evidence="10" id="KW-1185">Reference proteome</keyword>
<dbReference type="Proteomes" id="UP001529510">
    <property type="component" value="Unassembled WGS sequence"/>
</dbReference>
<dbReference type="EC" id="2.7.1.26" evidence="2"/>
<gene>
    <name evidence="9" type="ORF">M9458_018212</name>
</gene>